<dbReference type="Pfam" id="PF00462">
    <property type="entry name" value="Glutaredoxin"/>
    <property type="match status" value="1"/>
</dbReference>
<dbReference type="SUPFAM" id="SSF52833">
    <property type="entry name" value="Thioredoxin-like"/>
    <property type="match status" value="1"/>
</dbReference>
<dbReference type="PROSITE" id="PS51354">
    <property type="entry name" value="GLUTAREDOXIN_2"/>
    <property type="match status" value="1"/>
</dbReference>
<evidence type="ECO:0000313" key="3">
    <source>
        <dbReference type="Proteomes" id="UP000501346"/>
    </source>
</evidence>
<dbReference type="InterPro" id="IPR002109">
    <property type="entry name" value="Glutaredoxin"/>
</dbReference>
<dbReference type="Gene3D" id="3.40.30.10">
    <property type="entry name" value="Glutaredoxin"/>
    <property type="match status" value="1"/>
</dbReference>
<organism evidence="2 3">
    <name type="scientific">Saccharomyces pastorianus</name>
    <name type="common">Lager yeast</name>
    <name type="synonym">Saccharomyces cerevisiae x Saccharomyces eubayanus</name>
    <dbReference type="NCBI Taxonomy" id="27292"/>
    <lineage>
        <taxon>Eukaryota</taxon>
        <taxon>Fungi</taxon>
        <taxon>Dikarya</taxon>
        <taxon>Ascomycota</taxon>
        <taxon>Saccharomycotina</taxon>
        <taxon>Saccharomycetes</taxon>
        <taxon>Saccharomycetales</taxon>
        <taxon>Saccharomycetaceae</taxon>
        <taxon>Saccharomyces</taxon>
    </lineage>
</organism>
<evidence type="ECO:0000313" key="2">
    <source>
        <dbReference type="EMBL" id="QID81300.1"/>
    </source>
</evidence>
<dbReference type="FunFam" id="3.40.30.10:FF:000438">
    <property type="entry name" value="Grx8p"/>
    <property type="match status" value="1"/>
</dbReference>
<dbReference type="AlphaFoldDB" id="A0A6C1DXD8"/>
<accession>A0A6C1DXD8</accession>
<proteinExistence type="predicted"/>
<dbReference type="InterPro" id="IPR036249">
    <property type="entry name" value="Thioredoxin-like_sf"/>
</dbReference>
<sequence>MSAFVTKAEEMIKSHPYFQLSASWCPDCVYANSIWNKLNVQDKVFVFDIGSLPRNEQEKWRIAFQKVVGSRNLPTIVVNGKFWGTESQLHRFEAKGTLEEELTKIGLLP</sequence>
<dbReference type="SMR" id="A0A6C1DXD8"/>
<feature type="domain" description="Glutaredoxin" evidence="1">
    <location>
        <begin position="20"/>
        <end position="83"/>
    </location>
</feature>
<dbReference type="Proteomes" id="UP000501346">
    <property type="component" value="Chromosome ScXII"/>
</dbReference>
<dbReference type="OrthoDB" id="418495at2759"/>
<keyword evidence="3" id="KW-1185">Reference proteome</keyword>
<protein>
    <submittedName>
        <fullName evidence="2">Glutathione-disulfide reductase grx8</fullName>
    </submittedName>
</protein>
<evidence type="ECO:0000259" key="1">
    <source>
        <dbReference type="Pfam" id="PF00462"/>
    </source>
</evidence>
<dbReference type="GO" id="GO:0016491">
    <property type="term" value="F:oxidoreductase activity"/>
    <property type="evidence" value="ECO:0007669"/>
    <property type="project" value="UniProtKB-ARBA"/>
</dbReference>
<name>A0A6C1DXD8_SACPS</name>
<reference evidence="2 3" key="1">
    <citation type="journal article" date="2019" name="BMC Genomics">
        <title>Chromosome level assembly and comparative genome analysis confirm lager-brewing yeasts originated from a single hybridization.</title>
        <authorList>
            <person name="Salazar A.N."/>
            <person name="Gorter de Vries A.R."/>
            <person name="van den Broek M."/>
            <person name="Brouwers N."/>
            <person name="de la Torre Cortes P."/>
            <person name="Kuijpers N.G.A."/>
            <person name="Daran J.G."/>
            <person name="Abeel T."/>
        </authorList>
    </citation>
    <scope>NUCLEOTIDE SEQUENCE [LARGE SCALE GENOMIC DNA]</scope>
    <source>
        <strain evidence="2 3">CBS 1483</strain>
    </source>
</reference>
<gene>
    <name evidence="2" type="primary">GRX8_1</name>
    <name evidence="2" type="ORF">GRS66_003672</name>
</gene>
<dbReference type="EMBL" id="CP048993">
    <property type="protein sequence ID" value="QID81300.1"/>
    <property type="molecule type" value="Genomic_DNA"/>
</dbReference>